<sequence>MSPETRSRGVAPASRIYHTTPSLQQVQFASRRKRVRTYGRQARREYRQQTLTQIDFVVGPENGMEILDSEDEDQEDQAGEEQQDKENQEPAGASLHEPMTNTASKRPSEERVDRSKRRRTLGHDGERARDATRRKTLGHVPSTASDYHTQTLTQIYRPDIIADSEDEGPGEEGADQDDQGFLCWLGEGQQHVSERPLDEQHDGSGRQDETPDRQPSVIPQTPAAPHSPASNMLPRYGPVEDAPSPLTPLSEIADSDDDAALELDVLEEPQPPKMQQTESRPNESLSQTPRNHVAKKLHAAMLPDSPDNAFAAGLETQLVMNYVASITSPPRGPEPGLESQRVPLSILQSLPPPMARSDALMPVSPVCLTALLSGTPRLLLPFKIPSQVCRLWLLGTTTLRYMACLDAPVQSQASQFVHPVSQVYELNDPLSEPDMRLEGWIHGRIPRYLYLPPAAVGQLLWNLRHALFANPQSQPPLSSLDISHQVSAQIRSDLAASTQTAPPDTSPTPPPPPPPAVVTARTALPTPSRLRPSQASALDTSQLLTRSQTLPDSLLRDHQPPPHLRDEIWDSEDDPADF</sequence>
<accession>A0A2C5YQ42</accession>
<organism evidence="2 3">
    <name type="scientific">Ophiocordyceps australis</name>
    <dbReference type="NCBI Taxonomy" id="1399860"/>
    <lineage>
        <taxon>Eukaryota</taxon>
        <taxon>Fungi</taxon>
        <taxon>Dikarya</taxon>
        <taxon>Ascomycota</taxon>
        <taxon>Pezizomycotina</taxon>
        <taxon>Sordariomycetes</taxon>
        <taxon>Hypocreomycetidae</taxon>
        <taxon>Hypocreales</taxon>
        <taxon>Ophiocordycipitaceae</taxon>
        <taxon>Ophiocordyceps</taxon>
    </lineage>
</organism>
<evidence type="ECO:0000256" key="1">
    <source>
        <dbReference type="SAM" id="MobiDB-lite"/>
    </source>
</evidence>
<feature type="compositionally biased region" description="Basic and acidic residues" evidence="1">
    <location>
        <begin position="554"/>
        <end position="568"/>
    </location>
</feature>
<gene>
    <name evidence="2" type="ORF">CDD82_7753</name>
</gene>
<comment type="caution">
    <text evidence="2">The sequence shown here is derived from an EMBL/GenBank/DDBJ whole genome shotgun (WGS) entry which is preliminary data.</text>
</comment>
<dbReference type="EMBL" id="NJEU01000938">
    <property type="protein sequence ID" value="PHH69442.1"/>
    <property type="molecule type" value="Genomic_DNA"/>
</dbReference>
<dbReference type="AlphaFoldDB" id="A0A2C5YQ42"/>
<feature type="region of interest" description="Disordered" evidence="1">
    <location>
        <begin position="268"/>
        <end position="291"/>
    </location>
</feature>
<dbReference type="Proteomes" id="UP000224854">
    <property type="component" value="Unassembled WGS sequence"/>
</dbReference>
<feature type="region of interest" description="Disordered" evidence="1">
    <location>
        <begin position="493"/>
        <end position="578"/>
    </location>
</feature>
<dbReference type="OrthoDB" id="4925948at2759"/>
<feature type="compositionally biased region" description="Polar residues" evidence="1">
    <location>
        <begin position="142"/>
        <end position="154"/>
    </location>
</feature>
<protein>
    <submittedName>
        <fullName evidence="2">Uncharacterized protein</fullName>
    </submittedName>
</protein>
<evidence type="ECO:0000313" key="2">
    <source>
        <dbReference type="EMBL" id="PHH69442.1"/>
    </source>
</evidence>
<feature type="compositionally biased region" description="Low complexity" evidence="1">
    <location>
        <begin position="517"/>
        <end position="527"/>
    </location>
</feature>
<feature type="compositionally biased region" description="Polar residues" evidence="1">
    <location>
        <begin position="531"/>
        <end position="551"/>
    </location>
</feature>
<feature type="compositionally biased region" description="Basic and acidic residues" evidence="1">
    <location>
        <begin position="192"/>
        <end position="212"/>
    </location>
</feature>
<name>A0A2C5YQ42_9HYPO</name>
<feature type="compositionally biased region" description="Polar residues" evidence="1">
    <location>
        <begin position="17"/>
        <end position="28"/>
    </location>
</feature>
<keyword evidence="3" id="KW-1185">Reference proteome</keyword>
<proteinExistence type="predicted"/>
<feature type="region of interest" description="Disordered" evidence="1">
    <location>
        <begin position="1"/>
        <end position="252"/>
    </location>
</feature>
<feature type="compositionally biased region" description="Acidic residues" evidence="1">
    <location>
        <begin position="569"/>
        <end position="578"/>
    </location>
</feature>
<feature type="compositionally biased region" description="Basic and acidic residues" evidence="1">
    <location>
        <begin position="121"/>
        <end position="133"/>
    </location>
</feature>
<reference evidence="2 3" key="1">
    <citation type="submission" date="2017-06" db="EMBL/GenBank/DDBJ databases">
        <title>Ant-infecting Ophiocordyceps genomes reveal a high diversity of potential behavioral manipulation genes and a possible major role for enterotoxins.</title>
        <authorList>
            <person name="De Bekker C."/>
            <person name="Evans H.C."/>
            <person name="Brachmann A."/>
            <person name="Hughes D.P."/>
        </authorList>
    </citation>
    <scope>NUCLEOTIDE SEQUENCE [LARGE SCALE GENOMIC DNA]</scope>
    <source>
        <strain evidence="2 3">1348a</strain>
    </source>
</reference>
<feature type="compositionally biased region" description="Pro residues" evidence="1">
    <location>
        <begin position="504"/>
        <end position="516"/>
    </location>
</feature>
<evidence type="ECO:0000313" key="3">
    <source>
        <dbReference type="Proteomes" id="UP000224854"/>
    </source>
</evidence>
<feature type="compositionally biased region" description="Acidic residues" evidence="1">
    <location>
        <begin position="67"/>
        <end position="81"/>
    </location>
</feature>
<feature type="compositionally biased region" description="Acidic residues" evidence="1">
    <location>
        <begin position="162"/>
        <end position="178"/>
    </location>
</feature>
<feature type="compositionally biased region" description="Polar residues" evidence="1">
    <location>
        <begin position="273"/>
        <end position="290"/>
    </location>
</feature>